<comment type="catalytic activity">
    <reaction evidence="12">
        <text>bromide(in) + chloride(out) = bromide(out) + chloride(in)</text>
        <dbReference type="Rhea" id="RHEA:75335"/>
        <dbReference type="ChEBI" id="CHEBI:15858"/>
        <dbReference type="ChEBI" id="CHEBI:17996"/>
    </reaction>
</comment>
<feature type="transmembrane region" description="Helical" evidence="18">
    <location>
        <begin position="397"/>
        <end position="422"/>
    </location>
</feature>
<dbReference type="AlphaFoldDB" id="A0A851CAY2"/>
<gene>
    <name evidence="20" type="primary">Slc26a2_0</name>
    <name evidence="20" type="ORF">CALVIR_R03088</name>
</gene>
<evidence type="ECO:0000256" key="3">
    <source>
        <dbReference type="ARBA" id="ARBA00017873"/>
    </source>
</evidence>
<protein>
    <recommendedName>
        <fullName evidence="3">Sulfate transporter</fullName>
    </recommendedName>
    <alternativeName>
        <fullName evidence="11">Solute carrier family 26 member 2</fullName>
    </alternativeName>
</protein>
<evidence type="ECO:0000256" key="1">
    <source>
        <dbReference type="ARBA" id="ARBA00004424"/>
    </source>
</evidence>
<evidence type="ECO:0000256" key="13">
    <source>
        <dbReference type="ARBA" id="ARBA00036514"/>
    </source>
</evidence>
<comment type="subcellular location">
    <subcellularLocation>
        <location evidence="1">Apical cell membrane</location>
        <topology evidence="1">Multi-pass membrane protein</topology>
    </subcellularLocation>
</comment>
<evidence type="ECO:0000256" key="9">
    <source>
        <dbReference type="ARBA" id="ARBA00023136"/>
    </source>
</evidence>
<dbReference type="InterPro" id="IPR002645">
    <property type="entry name" value="STAS_dom"/>
</dbReference>
<organism evidence="20 21">
    <name type="scientific">Calyptomena viridis</name>
    <name type="common">Lesser green broadbill</name>
    <dbReference type="NCBI Taxonomy" id="135972"/>
    <lineage>
        <taxon>Eukaryota</taxon>
        <taxon>Metazoa</taxon>
        <taxon>Chordata</taxon>
        <taxon>Craniata</taxon>
        <taxon>Vertebrata</taxon>
        <taxon>Euteleostomi</taxon>
        <taxon>Archelosauria</taxon>
        <taxon>Archosauria</taxon>
        <taxon>Dinosauria</taxon>
        <taxon>Saurischia</taxon>
        <taxon>Theropoda</taxon>
        <taxon>Coelurosauria</taxon>
        <taxon>Aves</taxon>
        <taxon>Neognathae</taxon>
        <taxon>Neoaves</taxon>
        <taxon>Telluraves</taxon>
        <taxon>Australaves</taxon>
        <taxon>Passeriformes</taxon>
        <taxon>Eurylaimidae</taxon>
        <taxon>Calyptomena</taxon>
    </lineage>
</organism>
<keyword evidence="8 18" id="KW-1133">Transmembrane helix</keyword>
<evidence type="ECO:0000256" key="4">
    <source>
        <dbReference type="ARBA" id="ARBA00022448"/>
    </source>
</evidence>
<dbReference type="Gene3D" id="3.30.750.24">
    <property type="entry name" value="STAS domain"/>
    <property type="match status" value="1"/>
</dbReference>
<feature type="non-terminal residue" evidence="20">
    <location>
        <position position="1"/>
    </location>
</feature>
<comment type="catalytic activity">
    <reaction evidence="14">
        <text>sulfate(out) + 2 chloride(in) = sulfate(in) + 2 chloride(out)</text>
        <dbReference type="Rhea" id="RHEA:75091"/>
        <dbReference type="ChEBI" id="CHEBI:16189"/>
        <dbReference type="ChEBI" id="CHEBI:17996"/>
    </reaction>
</comment>
<dbReference type="EMBL" id="WEIV01012180">
    <property type="protein sequence ID" value="NWI53692.1"/>
    <property type="molecule type" value="Genomic_DNA"/>
</dbReference>
<evidence type="ECO:0000259" key="19">
    <source>
        <dbReference type="PROSITE" id="PS50801"/>
    </source>
</evidence>
<keyword evidence="4" id="KW-0813">Transport</keyword>
<dbReference type="InterPro" id="IPR036513">
    <property type="entry name" value="STAS_dom_sf"/>
</dbReference>
<dbReference type="PANTHER" id="PTHR11814">
    <property type="entry name" value="SULFATE TRANSPORTER"/>
    <property type="match status" value="1"/>
</dbReference>
<feature type="transmembrane region" description="Helical" evidence="18">
    <location>
        <begin position="120"/>
        <end position="144"/>
    </location>
</feature>
<evidence type="ECO:0000256" key="6">
    <source>
        <dbReference type="ARBA" id="ARBA00022553"/>
    </source>
</evidence>
<comment type="catalytic activity">
    <reaction evidence="15">
        <text>iodide(in) + chloride(out) = iodide(out) + chloride(in)</text>
        <dbReference type="Rhea" id="RHEA:72379"/>
        <dbReference type="ChEBI" id="CHEBI:16382"/>
        <dbReference type="ChEBI" id="CHEBI:17996"/>
    </reaction>
</comment>
<comment type="catalytic activity">
    <reaction evidence="17">
        <text>oxalate(out) + 2 chloride(in) = oxalate(in) + 2 chloride(out)</text>
        <dbReference type="Rhea" id="RHEA:75095"/>
        <dbReference type="ChEBI" id="CHEBI:17996"/>
        <dbReference type="ChEBI" id="CHEBI:30623"/>
    </reaction>
</comment>
<reference evidence="20" key="1">
    <citation type="submission" date="2019-10" db="EMBL/GenBank/DDBJ databases">
        <title>Bird 10,000 Genomes (B10K) Project - Family phase.</title>
        <authorList>
            <person name="Zhang G."/>
        </authorList>
    </citation>
    <scope>NUCLEOTIDE SEQUENCE</scope>
    <source>
        <strain evidence="20">B10K-DU-002-55</strain>
        <tissue evidence="20">Muscle</tissue>
    </source>
</reference>
<evidence type="ECO:0000256" key="2">
    <source>
        <dbReference type="ARBA" id="ARBA00008692"/>
    </source>
</evidence>
<dbReference type="Pfam" id="PF01740">
    <property type="entry name" value="STAS"/>
    <property type="match status" value="1"/>
</dbReference>
<dbReference type="SUPFAM" id="SSF52091">
    <property type="entry name" value="SpoIIaa-like"/>
    <property type="match status" value="1"/>
</dbReference>
<dbReference type="Proteomes" id="UP000642973">
    <property type="component" value="Unassembled WGS sequence"/>
</dbReference>
<feature type="transmembrane region" description="Helical" evidence="18">
    <location>
        <begin position="434"/>
        <end position="453"/>
    </location>
</feature>
<keyword evidence="6" id="KW-0597">Phosphoprotein</keyword>
<evidence type="ECO:0000256" key="17">
    <source>
        <dbReference type="ARBA" id="ARBA00051868"/>
    </source>
</evidence>
<dbReference type="FunFam" id="3.30.750.24:FF:000015">
    <property type="entry name" value="Sulfate transporter"/>
    <property type="match status" value="1"/>
</dbReference>
<dbReference type="PROSITE" id="PS50801">
    <property type="entry name" value="STAS"/>
    <property type="match status" value="1"/>
</dbReference>
<comment type="catalytic activity">
    <reaction evidence="16">
        <text>nitrate(in) + chloride(out) = nitrate(out) + chloride(in)</text>
        <dbReference type="Rhea" id="RHEA:75339"/>
        <dbReference type="ChEBI" id="CHEBI:17632"/>
        <dbReference type="ChEBI" id="CHEBI:17996"/>
    </reaction>
</comment>
<feature type="transmembrane region" description="Helical" evidence="18">
    <location>
        <begin position="359"/>
        <end position="377"/>
    </location>
</feature>
<evidence type="ECO:0000256" key="5">
    <source>
        <dbReference type="ARBA" id="ARBA00022475"/>
    </source>
</evidence>
<name>A0A851CAY2_CALVR</name>
<dbReference type="NCBIfam" id="TIGR00815">
    <property type="entry name" value="sulP"/>
    <property type="match status" value="1"/>
</dbReference>
<proteinExistence type="inferred from homology"/>
<evidence type="ECO:0000256" key="11">
    <source>
        <dbReference type="ARBA" id="ARBA00030135"/>
    </source>
</evidence>
<accession>A0A851CAY2</accession>
<comment type="caution">
    <text evidence="20">The sequence shown here is derived from an EMBL/GenBank/DDBJ whole genome shotgun (WGS) entry which is preliminary data.</text>
</comment>
<comment type="similarity">
    <text evidence="2">Belongs to the SLC26A/SulP transporter (TC 2.A.53) family.</text>
</comment>
<feature type="transmembrane region" description="Helical" evidence="18">
    <location>
        <begin position="193"/>
        <end position="216"/>
    </location>
</feature>
<evidence type="ECO:0000256" key="15">
    <source>
        <dbReference type="ARBA" id="ARBA00051018"/>
    </source>
</evidence>
<evidence type="ECO:0000256" key="12">
    <source>
        <dbReference type="ARBA" id="ARBA00036469"/>
    </source>
</evidence>
<dbReference type="InterPro" id="IPR011547">
    <property type="entry name" value="SLC26A/SulP_dom"/>
</dbReference>
<sequence>MTETNNVHAVTEEPEGDDKKCSFHHRMFLEPQEKKRSIKALVVKKAQKACSCTPAKLKDCVFGFFPILQWLPKYKLKEYLLGDVMSGLIVGVLLVPQSIAYSLLAGLEPIYGLYTSFFSSIIYCIFGTSHHISVSIFGVTCLMVGQVVDREIQRAGYDLEPAVLSPLPGTAAPANTTLSPLNRTSELLCDKSCHAIAVAATMTFISGVYQVAMGFFQVGFVSVYLSDSLLSGFVTGASITVLTSQVKYLLGLDIPRSGGIGSLIVTWINIFKNIHKTNICDVITSFLCFLVLIPTKELNEHFKSKLKAPIPVELFVVVAATLASHFGKLKETYGSSVSGHIPTGFLPPRPPDWTLIPNVALDAFPIAIIGFAITVSLSEMFAKKHGYTVKANQEMYAIGFCNIIPSFFHCFTTSAALAKTLVKESTGCRTQISGMVTCLVILLVLLVIAPLFYSLQKCVLAVITIVNLRGALQKFKDLPKMWHLSRVDTVIWGVTMAATALISTEIGLLVGVCFSMLCVIFRTQRPEAPLLGWVAESETYESLSAYKNLKTKPGIVVFRFEAPLYYINKECFKSTLYKQTGVNPVWVKAAKKKAAKRMLEEKEVGSGYNQTSICMDFVSEPLEFHTIVIDCCAVQFLDTAGIRTLKEVCKDYREIDVHVLLAQCNPSVRSSLIRGEFFKEGEDHLLFHSVHQAVDFALGTQGHSGTSASK</sequence>
<keyword evidence="10" id="KW-0325">Glycoprotein</keyword>
<keyword evidence="21" id="KW-1185">Reference proteome</keyword>
<evidence type="ECO:0000313" key="20">
    <source>
        <dbReference type="EMBL" id="NWI53692.1"/>
    </source>
</evidence>
<feature type="transmembrane region" description="Helical" evidence="18">
    <location>
        <begin position="79"/>
        <end position="100"/>
    </location>
</feature>
<keyword evidence="7 18" id="KW-0812">Transmembrane</keyword>
<dbReference type="InterPro" id="IPR001902">
    <property type="entry name" value="SLC26A/SulP_fam"/>
</dbReference>
<keyword evidence="9 18" id="KW-0472">Membrane</keyword>
<evidence type="ECO:0000256" key="8">
    <source>
        <dbReference type="ARBA" id="ARBA00022989"/>
    </source>
</evidence>
<evidence type="ECO:0000313" key="21">
    <source>
        <dbReference type="Proteomes" id="UP000642973"/>
    </source>
</evidence>
<evidence type="ECO:0000256" key="18">
    <source>
        <dbReference type="SAM" id="Phobius"/>
    </source>
</evidence>
<feature type="domain" description="STAS" evidence="19">
    <location>
        <begin position="545"/>
        <end position="697"/>
    </location>
</feature>
<dbReference type="GO" id="GO:1902358">
    <property type="term" value="P:sulfate transmembrane transport"/>
    <property type="evidence" value="ECO:0007669"/>
    <property type="project" value="UniProtKB-ARBA"/>
</dbReference>
<evidence type="ECO:0000256" key="14">
    <source>
        <dbReference type="ARBA" id="ARBA00050413"/>
    </source>
</evidence>
<evidence type="ECO:0000256" key="16">
    <source>
        <dbReference type="ARBA" id="ARBA00051523"/>
    </source>
</evidence>
<comment type="catalytic activity">
    <reaction evidence="13">
        <text>oxalate(in) + sulfate(out) = oxalate(out) + sulfate(in)</text>
        <dbReference type="Rhea" id="RHEA:72275"/>
        <dbReference type="ChEBI" id="CHEBI:16189"/>
        <dbReference type="ChEBI" id="CHEBI:30623"/>
    </reaction>
</comment>
<evidence type="ECO:0000256" key="10">
    <source>
        <dbReference type="ARBA" id="ARBA00023180"/>
    </source>
</evidence>
<evidence type="ECO:0000256" key="7">
    <source>
        <dbReference type="ARBA" id="ARBA00022692"/>
    </source>
</evidence>
<dbReference type="GO" id="GO:0016324">
    <property type="term" value="C:apical plasma membrane"/>
    <property type="evidence" value="ECO:0007669"/>
    <property type="project" value="UniProtKB-SubCell"/>
</dbReference>
<feature type="transmembrane region" description="Helical" evidence="18">
    <location>
        <begin position="490"/>
        <end position="521"/>
    </location>
</feature>
<keyword evidence="5" id="KW-1003">Cell membrane</keyword>
<dbReference type="Pfam" id="PF00916">
    <property type="entry name" value="Sulfate_transp"/>
    <property type="match status" value="1"/>
</dbReference>
<feature type="non-terminal residue" evidence="20">
    <location>
        <position position="710"/>
    </location>
</feature>